<proteinExistence type="predicted"/>
<dbReference type="InterPro" id="IPR045340">
    <property type="entry name" value="DUF6533"/>
</dbReference>
<keyword evidence="1" id="KW-1133">Transmembrane helix</keyword>
<keyword evidence="1" id="KW-0472">Membrane</keyword>
<dbReference type="AlphaFoldDB" id="A0A166C5K4"/>
<reference evidence="3 4" key="1">
    <citation type="journal article" date="2016" name="Mol. Biol. Evol.">
        <title>Comparative Genomics of Early-Diverging Mushroom-Forming Fungi Provides Insights into the Origins of Lignocellulose Decay Capabilities.</title>
        <authorList>
            <person name="Nagy L.G."/>
            <person name="Riley R."/>
            <person name="Tritt A."/>
            <person name="Adam C."/>
            <person name="Daum C."/>
            <person name="Floudas D."/>
            <person name="Sun H."/>
            <person name="Yadav J.S."/>
            <person name="Pangilinan J."/>
            <person name="Larsson K.H."/>
            <person name="Matsuura K."/>
            <person name="Barry K."/>
            <person name="Labutti K."/>
            <person name="Kuo R."/>
            <person name="Ohm R.A."/>
            <person name="Bhattacharya S.S."/>
            <person name="Shirouzu T."/>
            <person name="Yoshinaga Y."/>
            <person name="Martin F.M."/>
            <person name="Grigoriev I.V."/>
            <person name="Hibbett D.S."/>
        </authorList>
    </citation>
    <scope>NUCLEOTIDE SEQUENCE [LARGE SCALE GENOMIC DNA]</scope>
    <source>
        <strain evidence="3 4">CBS 109695</strain>
    </source>
</reference>
<evidence type="ECO:0000256" key="1">
    <source>
        <dbReference type="SAM" id="Phobius"/>
    </source>
</evidence>
<dbReference type="Pfam" id="PF20151">
    <property type="entry name" value="DUF6533"/>
    <property type="match status" value="1"/>
</dbReference>
<evidence type="ECO:0000313" key="3">
    <source>
        <dbReference type="EMBL" id="KZP13315.1"/>
    </source>
</evidence>
<evidence type="ECO:0000259" key="2">
    <source>
        <dbReference type="Pfam" id="PF20151"/>
    </source>
</evidence>
<protein>
    <recommendedName>
        <fullName evidence="2">DUF6533 domain-containing protein</fullName>
    </recommendedName>
</protein>
<evidence type="ECO:0000313" key="4">
    <source>
        <dbReference type="Proteomes" id="UP000076532"/>
    </source>
</evidence>
<feature type="domain" description="DUF6533" evidence="2">
    <location>
        <begin position="28"/>
        <end position="69"/>
    </location>
</feature>
<keyword evidence="4" id="KW-1185">Reference proteome</keyword>
<accession>A0A166C5K4</accession>
<feature type="transmembrane region" description="Helical" evidence="1">
    <location>
        <begin position="61"/>
        <end position="84"/>
    </location>
</feature>
<gene>
    <name evidence="3" type="ORF">FIBSPDRAFT_936384</name>
</gene>
<sequence>MAMKLRSTGPMPFQPTGPDAFNEQLLCYLVASNFAWYTYDWLLSTSEEVEIVSSSGLSWSIVIYFLSRISEFGHVLMVALFVHIELNRHTVAPVGGCEALGVLLAICAVVSIACTSFLFFLRVRAVYLQARSITVIFGTLWLVMVAINIFDGTSIHPTISYRLAADAVAAEKGWRSHFRLIAGGKGLHRLSGLLMRSGLFYYLCDLFLLGEHGDVGVTIDSSYHSELHTRQRVYHLHEYHGMYRIPTCGALQDAGQTSNGSHQYQNRCSAAVGPDSLGSAFPLGFWTRAARIV</sequence>
<dbReference type="EMBL" id="KV417634">
    <property type="protein sequence ID" value="KZP13315.1"/>
    <property type="molecule type" value="Genomic_DNA"/>
</dbReference>
<feature type="transmembrane region" description="Helical" evidence="1">
    <location>
        <begin position="99"/>
        <end position="121"/>
    </location>
</feature>
<name>A0A166C5K4_9AGAM</name>
<keyword evidence="1" id="KW-0812">Transmembrane</keyword>
<dbReference type="Proteomes" id="UP000076532">
    <property type="component" value="Unassembled WGS sequence"/>
</dbReference>
<feature type="transmembrane region" description="Helical" evidence="1">
    <location>
        <begin position="133"/>
        <end position="150"/>
    </location>
</feature>
<organism evidence="3 4">
    <name type="scientific">Athelia psychrophila</name>
    <dbReference type="NCBI Taxonomy" id="1759441"/>
    <lineage>
        <taxon>Eukaryota</taxon>
        <taxon>Fungi</taxon>
        <taxon>Dikarya</taxon>
        <taxon>Basidiomycota</taxon>
        <taxon>Agaricomycotina</taxon>
        <taxon>Agaricomycetes</taxon>
        <taxon>Agaricomycetidae</taxon>
        <taxon>Atheliales</taxon>
        <taxon>Atheliaceae</taxon>
        <taxon>Athelia</taxon>
    </lineage>
</organism>
<dbReference type="OrthoDB" id="3193253at2759"/>